<organism evidence="2 3">
    <name type="scientific">Mycoemilia scoparia</name>
    <dbReference type="NCBI Taxonomy" id="417184"/>
    <lineage>
        <taxon>Eukaryota</taxon>
        <taxon>Fungi</taxon>
        <taxon>Fungi incertae sedis</taxon>
        <taxon>Zoopagomycota</taxon>
        <taxon>Kickxellomycotina</taxon>
        <taxon>Kickxellomycetes</taxon>
        <taxon>Kickxellales</taxon>
        <taxon>Kickxellaceae</taxon>
        <taxon>Mycoemilia</taxon>
    </lineage>
</organism>
<evidence type="ECO:0000256" key="1">
    <source>
        <dbReference type="SAM" id="Phobius"/>
    </source>
</evidence>
<gene>
    <name evidence="2" type="ORF">H4219_004127</name>
</gene>
<keyword evidence="1" id="KW-1133">Transmembrane helix</keyword>
<feature type="transmembrane region" description="Helical" evidence="1">
    <location>
        <begin position="377"/>
        <end position="401"/>
    </location>
</feature>
<keyword evidence="1" id="KW-0472">Membrane</keyword>
<dbReference type="EMBL" id="JANBPU010000129">
    <property type="protein sequence ID" value="KAJ1915810.1"/>
    <property type="molecule type" value="Genomic_DNA"/>
</dbReference>
<protein>
    <submittedName>
        <fullName evidence="2">Uncharacterized protein</fullName>
    </submittedName>
</protein>
<name>A0A9W8DRW8_9FUNG</name>
<keyword evidence="1" id="KW-0812">Transmembrane</keyword>
<keyword evidence="3" id="KW-1185">Reference proteome</keyword>
<comment type="caution">
    <text evidence="2">The sequence shown here is derived from an EMBL/GenBank/DDBJ whole genome shotgun (WGS) entry which is preliminary data.</text>
</comment>
<proteinExistence type="predicted"/>
<evidence type="ECO:0000313" key="2">
    <source>
        <dbReference type="EMBL" id="KAJ1915810.1"/>
    </source>
</evidence>
<dbReference type="AlphaFoldDB" id="A0A9W8DRW8"/>
<sequence>MGKQDVFKAKKTIKRSSKFDQVDNNQLFDSKAKRPDFAKEEMPSLDSMLKDYEDVLAKINGISNNSGGSFIRLPAPSAHNPDLDIVKNGQEDVSNSEEIHRDAKTLILCDRRASAYKNTELTGSEEKKMISSHYESALKSLSAVALRIFYMEEFPVKIVNGQICPDKQFVKVIEEVFNKITPVFDDRQRKVSMSKIDDTVFYERGGWVLNTEIKVPDPNNPKNIQPKKVRVAIKGENPTKMLRSPKIDQLDIYKTTDYGEFFYYIVGCGFKFFANIVSKERQFIYTRRWRNTLDLSFFTGIVHLFVSTFKINEHQARISSKTAPFVSNGSTSGVNLDQVYKKTCRDVANAFLKGKYENFFVHMIYNSLELKCLAVTVLAYIKLLICYFVPAIFYCFIVKVFSKHVFFSK</sequence>
<dbReference type="Proteomes" id="UP001150538">
    <property type="component" value="Unassembled WGS sequence"/>
</dbReference>
<evidence type="ECO:0000313" key="3">
    <source>
        <dbReference type="Proteomes" id="UP001150538"/>
    </source>
</evidence>
<reference evidence="2" key="1">
    <citation type="submission" date="2022-07" db="EMBL/GenBank/DDBJ databases">
        <title>Phylogenomic reconstructions and comparative analyses of Kickxellomycotina fungi.</title>
        <authorList>
            <person name="Reynolds N.K."/>
            <person name="Stajich J.E."/>
            <person name="Barry K."/>
            <person name="Grigoriev I.V."/>
            <person name="Crous P."/>
            <person name="Smith M.E."/>
        </authorList>
    </citation>
    <scope>NUCLEOTIDE SEQUENCE</scope>
    <source>
        <strain evidence="2">NBRC 100468</strain>
    </source>
</reference>
<accession>A0A9W8DRW8</accession>